<organism evidence="3 4">
    <name type="scientific">Pandoravirus kuranda</name>
    <dbReference type="NCBI Taxonomy" id="3019033"/>
    <lineage>
        <taxon>Viruses</taxon>
        <taxon>Pandoravirus</taxon>
    </lineage>
</organism>
<proteinExistence type="predicted"/>
<accession>A0AA95EEN7</accession>
<dbReference type="Gene3D" id="2.20.110.10">
    <property type="entry name" value="Histone H3 K4-specific methyltransferase SET7/9 N-terminal domain"/>
    <property type="match status" value="2"/>
</dbReference>
<reference evidence="3" key="1">
    <citation type="submission" date="2022-06" db="EMBL/GenBank/DDBJ databases">
        <authorList>
            <person name="Legendre M."/>
            <person name="Claverie J.-M."/>
            <person name="Alempic J.-M."/>
            <person name="Abergel C."/>
        </authorList>
    </citation>
    <scope>NUCLEOTIDE SEQUENCE</scope>
    <source>
        <strain evidence="3">Kuranda</strain>
    </source>
</reference>
<dbReference type="Pfam" id="PF02493">
    <property type="entry name" value="MORN"/>
    <property type="match status" value="6"/>
</dbReference>
<sequence length="654" mass="71174">MAAATDVPTDAPGAGLLGLPDEILFVIIGMCPRRTGSLARVGAACRRLYRVCEDDALWNPTVARLAGQRTRCDWAGSRKSLACRIHSTTVAIRMIDANCAKGDPRHVLNRLPRYGSTATVDLERIATPFRLACVVAGMQMCSPMRVHLWIKAQQVGSLRLVYAPNSSAPLLDERPWWASIVTCSMESGPPISLAIDVVVVRCGGALHVPPCVAAAAVAVPFDLHDTHFPRVKQQRDDDSKEKKTQCPDKLLRSETLKEGEPCCMSASMDPGARRPASARRYLCARRKHRPNAGPALFDLLPDELVVRVAEASASIGDVVRLGRTCRRLTAICRDDNLWCSLYSACHGIPIVRAPSALGKDWRWLCRVRSSPGIPAAAGGGWTFWGEQEGGRANGVGIGMRTVTPTTTPSTGSGVSGGDGTDVALTEAYEGDWVSGKRCGHGLWTLCETRTGRVTDLYDGQWEDDVFDGNGAYISIDGDWLYEGSWHANQKHCYGVETTRDGVGLEGSIHKGEWKDDKPHGRGVYISDGWRCEGVWQRGHMHGFGTSVNAMGDIYCGEWKDDVPEGVGTYTSHKGWRIEGSWINSLAHSNVIVTYDDGSRWARIVERRVCTDGIAEAHAADAHIVSHGKGDGAVGCTCRTCRAPMRFSLTHENNQ</sequence>
<dbReference type="SUPFAM" id="SSF81383">
    <property type="entry name" value="F-box domain"/>
    <property type="match status" value="2"/>
</dbReference>
<dbReference type="InterPro" id="IPR001810">
    <property type="entry name" value="F-box_dom"/>
</dbReference>
<gene>
    <name evidence="3" type="ORF">pkur_cds_444</name>
</gene>
<feature type="domain" description="F-box" evidence="2">
    <location>
        <begin position="298"/>
        <end position="342"/>
    </location>
</feature>
<dbReference type="SUPFAM" id="SSF82185">
    <property type="entry name" value="Histone H3 K4-specific methyltransferase SET7/9 N-terminal domain"/>
    <property type="match status" value="2"/>
</dbReference>
<protein>
    <submittedName>
        <fullName evidence="3">Morn repeat protein</fullName>
    </submittedName>
</protein>
<keyword evidence="1" id="KW-0677">Repeat</keyword>
<dbReference type="EMBL" id="ON887157">
    <property type="protein sequence ID" value="WBR14618.1"/>
    <property type="molecule type" value="Genomic_DNA"/>
</dbReference>
<evidence type="ECO:0000259" key="2">
    <source>
        <dbReference type="Pfam" id="PF12937"/>
    </source>
</evidence>
<dbReference type="PANTHER" id="PTHR23084">
    <property type="entry name" value="PHOSPHATIDYLINOSITOL-4-PHOSPHATE 5-KINASE RELATED"/>
    <property type="match status" value="1"/>
</dbReference>
<dbReference type="InterPro" id="IPR003409">
    <property type="entry name" value="MORN"/>
</dbReference>
<dbReference type="SMART" id="SM00698">
    <property type="entry name" value="MORN"/>
    <property type="match status" value="6"/>
</dbReference>
<evidence type="ECO:0000313" key="4">
    <source>
        <dbReference type="Proteomes" id="UP001185135"/>
    </source>
</evidence>
<dbReference type="Pfam" id="PF12937">
    <property type="entry name" value="F-box-like"/>
    <property type="match status" value="2"/>
</dbReference>
<evidence type="ECO:0000313" key="3">
    <source>
        <dbReference type="EMBL" id="WBR14618.1"/>
    </source>
</evidence>
<feature type="domain" description="F-box" evidence="2">
    <location>
        <begin position="18"/>
        <end position="58"/>
    </location>
</feature>
<dbReference type="InterPro" id="IPR036047">
    <property type="entry name" value="F-box-like_dom_sf"/>
</dbReference>
<dbReference type="PANTHER" id="PTHR23084:SF263">
    <property type="entry name" value="MORN REPEAT-CONTAINING PROTEIN 1"/>
    <property type="match status" value="1"/>
</dbReference>
<evidence type="ECO:0000256" key="1">
    <source>
        <dbReference type="ARBA" id="ARBA00022737"/>
    </source>
</evidence>
<dbReference type="Proteomes" id="UP001185135">
    <property type="component" value="Segment"/>
</dbReference>
<name>A0AA95EEN7_9VIRU</name>